<keyword evidence="3" id="KW-1185">Reference proteome</keyword>
<organism evidence="2 3">
    <name type="scientific">Sphingomonas horti</name>
    <dbReference type="NCBI Taxonomy" id="2682842"/>
    <lineage>
        <taxon>Bacteria</taxon>
        <taxon>Pseudomonadati</taxon>
        <taxon>Pseudomonadota</taxon>
        <taxon>Alphaproteobacteria</taxon>
        <taxon>Sphingomonadales</taxon>
        <taxon>Sphingomonadaceae</taxon>
        <taxon>Sphingomonas</taxon>
    </lineage>
</organism>
<dbReference type="Pfam" id="PF18950">
    <property type="entry name" value="DUF5694"/>
    <property type="match status" value="1"/>
</dbReference>
<gene>
    <name evidence="2" type="ORF">GON01_14365</name>
</gene>
<evidence type="ECO:0000313" key="3">
    <source>
        <dbReference type="Proteomes" id="UP000441389"/>
    </source>
</evidence>
<protein>
    <recommendedName>
        <fullName evidence="4">TraB/GumN family protein</fullName>
    </recommendedName>
</protein>
<evidence type="ECO:0000256" key="1">
    <source>
        <dbReference type="SAM" id="SignalP"/>
    </source>
</evidence>
<accession>A0A6I4J3U9</accession>
<keyword evidence="1" id="KW-0732">Signal</keyword>
<feature type="signal peptide" evidence="1">
    <location>
        <begin position="1"/>
        <end position="16"/>
    </location>
</feature>
<reference evidence="2 3" key="1">
    <citation type="submission" date="2019-12" db="EMBL/GenBank/DDBJ databases">
        <authorList>
            <person name="Huq M.A."/>
        </authorList>
    </citation>
    <scope>NUCLEOTIDE SEQUENCE [LARGE SCALE GENOMIC DNA]</scope>
    <source>
        <strain evidence="2 3">MAH-20</strain>
    </source>
</reference>
<feature type="chain" id="PRO_5026306578" description="TraB/GumN family protein" evidence="1">
    <location>
        <begin position="17"/>
        <end position="350"/>
    </location>
</feature>
<dbReference type="EMBL" id="WQMS01000016">
    <property type="protein sequence ID" value="MVO79115.1"/>
    <property type="molecule type" value="Genomic_DNA"/>
</dbReference>
<name>A0A6I4J3U9_9SPHN</name>
<proteinExistence type="predicted"/>
<dbReference type="InterPro" id="IPR043749">
    <property type="entry name" value="DUF5694"/>
</dbReference>
<dbReference type="Proteomes" id="UP000441389">
    <property type="component" value="Unassembled WGS sequence"/>
</dbReference>
<dbReference type="AlphaFoldDB" id="A0A6I4J3U9"/>
<evidence type="ECO:0008006" key="4">
    <source>
        <dbReference type="Google" id="ProtNLM"/>
    </source>
</evidence>
<evidence type="ECO:0000313" key="2">
    <source>
        <dbReference type="EMBL" id="MVO79115.1"/>
    </source>
</evidence>
<comment type="caution">
    <text evidence="2">The sequence shown here is derived from an EMBL/GenBank/DDBJ whole genome shotgun (WGS) entry which is preliminary data.</text>
</comment>
<sequence>MGMIVSALMLPGAVAAAPLVGPWPVDDPSEVLVLGTPHLSGIETLKPEWLDPLLDRLEAWKPQLITIEGLSGPECYLLRRYDKSWPDTASDYCSRTESLAALAGKTTGLDMPAAEAAAELALAKMGPDAIPAAHRHLAALFSAAGNVGSAAVQWLRLPPAERRAGDGVDEALAKTLDELIVRRNENYLIAATLAARLGLERVYPTDDHLSDRVQAEAPPGQDRAMQAIWSGERPPLARQAQAMEKALADGASLLAYYRFMNRADVGEAFVRADMGKAFATPSPEHFGRRYVAWWETRNLHMVANVRAAMGHYPGQRALVIVGATHKPYLDAYLGMMHEIRLVPAAQVLGK</sequence>